<dbReference type="CDD" id="cd01298">
    <property type="entry name" value="ATZ_TRZ_like"/>
    <property type="match status" value="1"/>
</dbReference>
<accession>A0AAW1QB18</accession>
<name>A0AAW1QB18_9CHLO</name>
<dbReference type="SUPFAM" id="SSF51556">
    <property type="entry name" value="Metallo-dependent hydrolases"/>
    <property type="match status" value="2"/>
</dbReference>
<comment type="caution">
    <text evidence="3">The sequence shown here is derived from an EMBL/GenBank/DDBJ whole genome shotgun (WGS) entry which is preliminary data.</text>
</comment>
<dbReference type="Gene3D" id="2.30.40.10">
    <property type="entry name" value="Urease, subunit C, domain 1"/>
    <property type="match status" value="1"/>
</dbReference>
<evidence type="ECO:0000256" key="1">
    <source>
        <dbReference type="ARBA" id="ARBA00022801"/>
    </source>
</evidence>
<dbReference type="InterPro" id="IPR032466">
    <property type="entry name" value="Metal_Hydrolase"/>
</dbReference>
<feature type="domain" description="Amidohydrolase-related" evidence="2">
    <location>
        <begin position="71"/>
        <end position="250"/>
    </location>
</feature>
<dbReference type="InterPro" id="IPR011059">
    <property type="entry name" value="Metal-dep_hydrolase_composite"/>
</dbReference>
<dbReference type="EMBL" id="JALJOR010000004">
    <property type="protein sequence ID" value="KAK9818428.1"/>
    <property type="molecule type" value="Genomic_DNA"/>
</dbReference>
<feature type="domain" description="Amidohydrolase-related" evidence="2">
    <location>
        <begin position="266"/>
        <end position="457"/>
    </location>
</feature>
<evidence type="ECO:0000313" key="3">
    <source>
        <dbReference type="EMBL" id="KAK9818428.1"/>
    </source>
</evidence>
<organism evidence="3 4">
    <name type="scientific">[Myrmecia] bisecta</name>
    <dbReference type="NCBI Taxonomy" id="41462"/>
    <lineage>
        <taxon>Eukaryota</taxon>
        <taxon>Viridiplantae</taxon>
        <taxon>Chlorophyta</taxon>
        <taxon>core chlorophytes</taxon>
        <taxon>Trebouxiophyceae</taxon>
        <taxon>Trebouxiales</taxon>
        <taxon>Trebouxiaceae</taxon>
        <taxon>Myrmecia</taxon>
    </lineage>
</organism>
<evidence type="ECO:0000313" key="4">
    <source>
        <dbReference type="Proteomes" id="UP001489004"/>
    </source>
</evidence>
<reference evidence="3 4" key="1">
    <citation type="journal article" date="2024" name="Nat. Commun.">
        <title>Phylogenomics reveals the evolutionary origins of lichenization in chlorophyte algae.</title>
        <authorList>
            <person name="Puginier C."/>
            <person name="Libourel C."/>
            <person name="Otte J."/>
            <person name="Skaloud P."/>
            <person name="Haon M."/>
            <person name="Grisel S."/>
            <person name="Petersen M."/>
            <person name="Berrin J.G."/>
            <person name="Delaux P.M."/>
            <person name="Dal Grande F."/>
            <person name="Keller J."/>
        </authorList>
    </citation>
    <scope>NUCLEOTIDE SEQUENCE [LARGE SCALE GENOMIC DNA]</scope>
    <source>
        <strain evidence="3 4">SAG 2043</strain>
    </source>
</reference>
<protein>
    <recommendedName>
        <fullName evidence="2">Amidohydrolase-related domain-containing protein</fullName>
    </recommendedName>
</protein>
<dbReference type="InterPro" id="IPR006680">
    <property type="entry name" value="Amidohydro-rel"/>
</dbReference>
<dbReference type="InterPro" id="IPR050287">
    <property type="entry name" value="MTA/SAH_deaminase"/>
</dbReference>
<dbReference type="AlphaFoldDB" id="A0AAW1QB18"/>
<keyword evidence="4" id="KW-1185">Reference proteome</keyword>
<dbReference type="Proteomes" id="UP001489004">
    <property type="component" value="Unassembled WGS sequence"/>
</dbReference>
<dbReference type="PANTHER" id="PTHR43794">
    <property type="entry name" value="AMINOHYDROLASE SSNA-RELATED"/>
    <property type="match status" value="1"/>
</dbReference>
<evidence type="ECO:0000259" key="2">
    <source>
        <dbReference type="Pfam" id="PF01979"/>
    </source>
</evidence>
<dbReference type="Gene3D" id="3.20.20.140">
    <property type="entry name" value="Metal-dependent hydrolases"/>
    <property type="match status" value="2"/>
</dbReference>
<gene>
    <name evidence="3" type="ORF">WJX72_012516</name>
</gene>
<proteinExistence type="predicted"/>
<dbReference type="PANTHER" id="PTHR43794:SF11">
    <property type="entry name" value="AMIDOHYDROLASE-RELATED DOMAIN-CONTAINING PROTEIN"/>
    <property type="match status" value="1"/>
</dbReference>
<dbReference type="SUPFAM" id="SSF51338">
    <property type="entry name" value="Composite domain of metallo-dependent hydrolases"/>
    <property type="match status" value="2"/>
</dbReference>
<dbReference type="GO" id="GO:0016810">
    <property type="term" value="F:hydrolase activity, acting on carbon-nitrogen (but not peptide) bonds"/>
    <property type="evidence" value="ECO:0007669"/>
    <property type="project" value="InterPro"/>
</dbReference>
<sequence>MGRAGTPRPVPSGTALYKDISSLATFNAELGEITDAAIYVEGNEIAWVGKTSDIPAEFSTADQVMSLQDRIVLPGMINTHHHMVQCLTRCIAQDSALFGWLTALYPAWAHLTGDDVYIACKMAMAELILSGCTTTSDHLYIFPNDVTLDDTIRAGREVGIRFHPTRGAMSLGASKGGLPPDSVCELNEEAILKDMRRLIEEFHDNSKFAMLRIALAPAGQKNSTKELFVAAATLARSYEGIRLHTHLAENQVSAGRSVLLFAMLRMSLAPCSPFTVTVDLMSAAAKLAREFQGVRLHTHLAENVEDIDYSIKTYGCRPGEYIKMVGWDKDDVWFAHCCCINDDEMKQFRDEGIGVAHCPSSNMRLASGIAPVRTLVDAGVNVGIGVDGSASNDCSNMIAEVRLAMFLQRANKNPKGLTAREALGLAIKGGAKNLGRTDVGEIAPGFAADFVAWRTDTLGFAGAHIDELAALLFCTPSIGFVDLSVINGAVVVQDGEIKTVDLKALVKEHNKASARICSHIKPS</sequence>
<dbReference type="Pfam" id="PF01979">
    <property type="entry name" value="Amidohydro_1"/>
    <property type="match status" value="2"/>
</dbReference>
<keyword evidence="1" id="KW-0378">Hydrolase</keyword>